<dbReference type="Pfam" id="PF01381">
    <property type="entry name" value="HTH_3"/>
    <property type="match status" value="1"/>
</dbReference>
<gene>
    <name evidence="2" type="ORF">GCM10012275_33140</name>
</gene>
<organism evidence="2 3">
    <name type="scientific">Longimycelium tulufanense</name>
    <dbReference type="NCBI Taxonomy" id="907463"/>
    <lineage>
        <taxon>Bacteria</taxon>
        <taxon>Bacillati</taxon>
        <taxon>Actinomycetota</taxon>
        <taxon>Actinomycetes</taxon>
        <taxon>Pseudonocardiales</taxon>
        <taxon>Pseudonocardiaceae</taxon>
        <taxon>Longimycelium</taxon>
    </lineage>
</organism>
<dbReference type="InterPro" id="IPR010982">
    <property type="entry name" value="Lambda_DNA-bd_dom_sf"/>
</dbReference>
<evidence type="ECO:0000313" key="3">
    <source>
        <dbReference type="Proteomes" id="UP000637578"/>
    </source>
</evidence>
<dbReference type="CDD" id="cd00093">
    <property type="entry name" value="HTH_XRE"/>
    <property type="match status" value="1"/>
</dbReference>
<dbReference type="AlphaFoldDB" id="A0A8J3FUJ8"/>
<dbReference type="SMART" id="SM00530">
    <property type="entry name" value="HTH_XRE"/>
    <property type="match status" value="1"/>
</dbReference>
<dbReference type="EMBL" id="BMMK01000014">
    <property type="protein sequence ID" value="GGM59355.1"/>
    <property type="molecule type" value="Genomic_DNA"/>
</dbReference>
<reference evidence="2" key="2">
    <citation type="submission" date="2020-09" db="EMBL/GenBank/DDBJ databases">
        <authorList>
            <person name="Sun Q."/>
            <person name="Zhou Y."/>
        </authorList>
    </citation>
    <scope>NUCLEOTIDE SEQUENCE</scope>
    <source>
        <strain evidence="2">CGMCC 4.5737</strain>
    </source>
</reference>
<dbReference type="Gene3D" id="1.10.260.40">
    <property type="entry name" value="lambda repressor-like DNA-binding domains"/>
    <property type="match status" value="1"/>
</dbReference>
<dbReference type="GO" id="GO:0003677">
    <property type="term" value="F:DNA binding"/>
    <property type="evidence" value="ECO:0007669"/>
    <property type="project" value="InterPro"/>
</dbReference>
<dbReference type="PROSITE" id="PS50943">
    <property type="entry name" value="HTH_CROC1"/>
    <property type="match status" value="1"/>
</dbReference>
<reference evidence="2" key="1">
    <citation type="journal article" date="2014" name="Int. J. Syst. Evol. Microbiol.">
        <title>Complete genome sequence of Corynebacterium casei LMG S-19264T (=DSM 44701T), isolated from a smear-ripened cheese.</title>
        <authorList>
            <consortium name="US DOE Joint Genome Institute (JGI-PGF)"/>
            <person name="Walter F."/>
            <person name="Albersmeier A."/>
            <person name="Kalinowski J."/>
            <person name="Ruckert C."/>
        </authorList>
    </citation>
    <scope>NUCLEOTIDE SEQUENCE</scope>
    <source>
        <strain evidence="2">CGMCC 4.5737</strain>
    </source>
</reference>
<feature type="domain" description="HTH cro/C1-type" evidence="1">
    <location>
        <begin position="30"/>
        <end position="88"/>
    </location>
</feature>
<proteinExistence type="predicted"/>
<dbReference type="Proteomes" id="UP000637578">
    <property type="component" value="Unassembled WGS sequence"/>
</dbReference>
<dbReference type="InterPro" id="IPR001387">
    <property type="entry name" value="Cro/C1-type_HTH"/>
</dbReference>
<name>A0A8J3FUJ8_9PSEU</name>
<sequence length="128" mass="13587">MADPRLSKETYTERLPEELELLPAAFTAAIRTFMSRHKIDQATLAAMLGVTPGRVSQILSGDANLTLRTLASVAAALDARFEVTLAPHPERTASTVEQGASAVWSTSDGPMFQAGSGAQLGSMSRGFH</sequence>
<accession>A0A8J3FUJ8</accession>
<dbReference type="SUPFAM" id="SSF47413">
    <property type="entry name" value="lambda repressor-like DNA-binding domains"/>
    <property type="match status" value="1"/>
</dbReference>
<keyword evidence="3" id="KW-1185">Reference proteome</keyword>
<evidence type="ECO:0000313" key="2">
    <source>
        <dbReference type="EMBL" id="GGM59355.1"/>
    </source>
</evidence>
<protein>
    <recommendedName>
        <fullName evidence="1">HTH cro/C1-type domain-containing protein</fullName>
    </recommendedName>
</protein>
<comment type="caution">
    <text evidence="2">The sequence shown here is derived from an EMBL/GenBank/DDBJ whole genome shotgun (WGS) entry which is preliminary data.</text>
</comment>
<evidence type="ECO:0000259" key="1">
    <source>
        <dbReference type="PROSITE" id="PS50943"/>
    </source>
</evidence>